<protein>
    <submittedName>
        <fullName evidence="8">Membrane protein</fullName>
    </submittedName>
</protein>
<feature type="transmembrane region" description="Helical" evidence="7">
    <location>
        <begin position="279"/>
        <end position="299"/>
    </location>
</feature>
<dbReference type="STRING" id="1385514.N782_01150"/>
<feature type="transmembrane region" description="Helical" evidence="7">
    <location>
        <begin position="93"/>
        <end position="112"/>
    </location>
</feature>
<sequence>MIIRNTKHQFGGVLLTFLFASAGLLLAQLPGFQHIGALASSILLAVAYRHFFGYPMKLQHGIDFSTKKLLKLAIILFGLKLNLDVVFQEGLGLLARGALTIVFSIIITLLLARWLKANWTISFLLAVGTGVCGAAAIAAVSPIIKSKDEDTALSVGIIALIGTLFGVGYTLAEPYLPISSEQYGIWTGLSLHEIAHVALAAAPAGDDALAIAFLAKLGRVLLLIPLSFLLVVWMRRKKQEDTQTTIAFPWFLLGFMAMSFVGSYMIGEWIPAFPGVLEAVSFITTLLLSMAMSGLGLNVDIRKVRTVTLKPLVAMLITSILLSVLTFFLL</sequence>
<organism evidence="8 9">
    <name type="scientific">Pontibacillus yanchengensis Y32</name>
    <dbReference type="NCBI Taxonomy" id="1385514"/>
    <lineage>
        <taxon>Bacteria</taxon>
        <taxon>Bacillati</taxon>
        <taxon>Bacillota</taxon>
        <taxon>Bacilli</taxon>
        <taxon>Bacillales</taxon>
        <taxon>Bacillaceae</taxon>
        <taxon>Pontibacillus</taxon>
    </lineage>
</organism>
<evidence type="ECO:0000256" key="2">
    <source>
        <dbReference type="ARBA" id="ARBA00007977"/>
    </source>
</evidence>
<dbReference type="RefSeq" id="WP_036816735.1">
    <property type="nucleotide sequence ID" value="NZ_AVBF01000008.1"/>
</dbReference>
<evidence type="ECO:0000313" key="8">
    <source>
        <dbReference type="EMBL" id="KGP73771.1"/>
    </source>
</evidence>
<accession>A0A0A2TI79</accession>
<feature type="transmembrane region" description="Helical" evidence="7">
    <location>
        <begin position="311"/>
        <end position="329"/>
    </location>
</feature>
<evidence type="ECO:0000256" key="3">
    <source>
        <dbReference type="ARBA" id="ARBA00022475"/>
    </source>
</evidence>
<evidence type="ECO:0000256" key="5">
    <source>
        <dbReference type="ARBA" id="ARBA00022989"/>
    </source>
</evidence>
<evidence type="ECO:0000256" key="7">
    <source>
        <dbReference type="SAM" id="Phobius"/>
    </source>
</evidence>
<keyword evidence="9" id="KW-1185">Reference proteome</keyword>
<gene>
    <name evidence="8" type="ORF">N782_01150</name>
</gene>
<dbReference type="GO" id="GO:0005886">
    <property type="term" value="C:plasma membrane"/>
    <property type="evidence" value="ECO:0007669"/>
    <property type="project" value="UniProtKB-SubCell"/>
</dbReference>
<dbReference type="Proteomes" id="UP000030147">
    <property type="component" value="Unassembled WGS sequence"/>
</dbReference>
<feature type="transmembrane region" description="Helical" evidence="7">
    <location>
        <begin position="152"/>
        <end position="171"/>
    </location>
</feature>
<proteinExistence type="inferred from homology"/>
<dbReference type="EMBL" id="AVBF01000008">
    <property type="protein sequence ID" value="KGP73771.1"/>
    <property type="molecule type" value="Genomic_DNA"/>
</dbReference>
<evidence type="ECO:0000313" key="9">
    <source>
        <dbReference type="Proteomes" id="UP000030147"/>
    </source>
</evidence>
<evidence type="ECO:0000256" key="6">
    <source>
        <dbReference type="ARBA" id="ARBA00023136"/>
    </source>
</evidence>
<dbReference type="OrthoDB" id="9811391at2"/>
<keyword evidence="6 7" id="KW-0472">Membrane</keyword>
<name>A0A0A2TI79_9BACI</name>
<comment type="subcellular location">
    <subcellularLocation>
        <location evidence="1">Cell membrane</location>
        <topology evidence="1">Multi-pass membrane protein</topology>
    </subcellularLocation>
</comment>
<dbReference type="eggNOG" id="COG2855">
    <property type="taxonomic scope" value="Bacteria"/>
</dbReference>
<comment type="caution">
    <text evidence="8">The sequence shown here is derived from an EMBL/GenBank/DDBJ whole genome shotgun (WGS) entry which is preliminary data.</text>
</comment>
<feature type="transmembrane region" description="Helical" evidence="7">
    <location>
        <begin position="246"/>
        <end position="267"/>
    </location>
</feature>
<dbReference type="PANTHER" id="PTHR30106">
    <property type="entry name" value="INNER MEMBRANE PROTEIN YEIH-RELATED"/>
    <property type="match status" value="1"/>
</dbReference>
<keyword evidence="3" id="KW-1003">Cell membrane</keyword>
<evidence type="ECO:0000256" key="4">
    <source>
        <dbReference type="ARBA" id="ARBA00022692"/>
    </source>
</evidence>
<reference evidence="8 9" key="1">
    <citation type="journal article" date="2015" name="Stand. Genomic Sci.">
        <title>High quality draft genome sequence of the moderately halophilic bacterium Pontibacillus yanchengensis Y32(T) and comparison among Pontibacillus genomes.</title>
        <authorList>
            <person name="Huang J."/>
            <person name="Qiao Z.X."/>
            <person name="Tang J.W."/>
            <person name="Wang G."/>
        </authorList>
    </citation>
    <scope>NUCLEOTIDE SEQUENCE [LARGE SCALE GENOMIC DNA]</scope>
    <source>
        <strain evidence="8 9">Y32</strain>
    </source>
</reference>
<dbReference type="InterPro" id="IPR018383">
    <property type="entry name" value="UPF0324_pro"/>
</dbReference>
<feature type="transmembrane region" description="Helical" evidence="7">
    <location>
        <begin position="119"/>
        <end position="140"/>
    </location>
</feature>
<evidence type="ECO:0000256" key="1">
    <source>
        <dbReference type="ARBA" id="ARBA00004651"/>
    </source>
</evidence>
<keyword evidence="5 7" id="KW-1133">Transmembrane helix</keyword>
<dbReference type="AlphaFoldDB" id="A0A0A2TI79"/>
<feature type="transmembrane region" description="Helical" evidence="7">
    <location>
        <begin position="208"/>
        <end position="234"/>
    </location>
</feature>
<comment type="similarity">
    <text evidence="2">Belongs to the UPF0324 family.</text>
</comment>
<feature type="transmembrane region" description="Helical" evidence="7">
    <location>
        <begin position="183"/>
        <end position="202"/>
    </location>
</feature>
<keyword evidence="4 7" id="KW-0812">Transmembrane</keyword>
<dbReference type="PANTHER" id="PTHR30106:SF2">
    <property type="entry name" value="UPF0324 INNER MEMBRANE PROTEIN YEIH"/>
    <property type="match status" value="1"/>
</dbReference>
<dbReference type="Pfam" id="PF03601">
    <property type="entry name" value="Cons_hypoth698"/>
    <property type="match status" value="1"/>
</dbReference>